<dbReference type="EMBL" id="MBFT01000016">
    <property type="protein sequence ID" value="PVU99849.1"/>
    <property type="molecule type" value="Genomic_DNA"/>
</dbReference>
<evidence type="ECO:0000256" key="2">
    <source>
        <dbReference type="ARBA" id="ARBA00022670"/>
    </source>
</evidence>
<sequence length="213" mass="24121">MEKQKKTVLITGFEPFGTPKRKINRSWQITKRFTNLTLSKNDETIQIKTLELPVEYETTQKILKDVHNTSRLDGIIFSTVIHIGEGNKDKGICLEKRARRVGYIRPGNGGESDLLPNGEICGYEDDIMYTTIDVEGILKHLNAKPGEITSSDDAGLYMCELTYFISLSERKKTLAQFPNHQQNVLFVHLPPDDGPFDNDQIANIIKEIVLILS</sequence>
<name>A0A2T9Z5K9_9FUNG</name>
<dbReference type="Proteomes" id="UP000245699">
    <property type="component" value="Unassembled WGS sequence"/>
</dbReference>
<dbReference type="SUPFAM" id="SSF53182">
    <property type="entry name" value="Pyrrolidone carboxyl peptidase (pyroglutamate aminopeptidase)"/>
    <property type="match status" value="1"/>
</dbReference>
<dbReference type="Pfam" id="PF01470">
    <property type="entry name" value="Peptidase_C15"/>
    <property type="match status" value="1"/>
</dbReference>
<dbReference type="InterPro" id="IPR036440">
    <property type="entry name" value="Peptidase_C15-like_sf"/>
</dbReference>
<evidence type="ECO:0000256" key="1">
    <source>
        <dbReference type="ARBA" id="ARBA00006641"/>
    </source>
</evidence>
<comment type="similarity">
    <text evidence="1">Belongs to the peptidase C15 family.</text>
</comment>
<dbReference type="PANTHER" id="PTHR23402">
    <property type="entry name" value="PROTEASE FAMILY C15 PYROGLUTAMYL-PEPTIDASE I-RELATED"/>
    <property type="match status" value="1"/>
</dbReference>
<keyword evidence="4" id="KW-0788">Thiol protease</keyword>
<reference evidence="5 6" key="1">
    <citation type="journal article" date="2018" name="MBio">
        <title>Comparative Genomics Reveals the Core Gene Toolbox for the Fungus-Insect Symbiosis.</title>
        <authorList>
            <person name="Wang Y."/>
            <person name="Stata M."/>
            <person name="Wang W."/>
            <person name="Stajich J.E."/>
            <person name="White M.M."/>
            <person name="Moncalvo J.M."/>
        </authorList>
    </citation>
    <scope>NUCLEOTIDE SEQUENCE [LARGE SCALE GENOMIC DNA]</scope>
    <source>
        <strain evidence="5 6">AUS-77-4</strain>
    </source>
</reference>
<protein>
    <recommendedName>
        <fullName evidence="7">Pyroglutamyl-peptidase I</fullName>
    </recommendedName>
</protein>
<dbReference type="GO" id="GO:0008234">
    <property type="term" value="F:cysteine-type peptidase activity"/>
    <property type="evidence" value="ECO:0007669"/>
    <property type="project" value="UniProtKB-KW"/>
</dbReference>
<keyword evidence="3" id="KW-0378">Hydrolase</keyword>
<dbReference type="OrthoDB" id="407146at2759"/>
<dbReference type="STRING" id="61424.A0A2T9Z5K9"/>
<dbReference type="Gene3D" id="3.40.630.20">
    <property type="entry name" value="Peptidase C15, pyroglutamyl peptidase I-like"/>
    <property type="match status" value="1"/>
</dbReference>
<proteinExistence type="inferred from homology"/>
<dbReference type="GO" id="GO:0006508">
    <property type="term" value="P:proteolysis"/>
    <property type="evidence" value="ECO:0007669"/>
    <property type="project" value="UniProtKB-KW"/>
</dbReference>
<comment type="caution">
    <text evidence="5">The sequence shown here is derived from an EMBL/GenBank/DDBJ whole genome shotgun (WGS) entry which is preliminary data.</text>
</comment>
<dbReference type="AlphaFoldDB" id="A0A2T9Z5K9"/>
<gene>
    <name evidence="5" type="ORF">BB559_000361</name>
</gene>
<accession>A0A2T9Z5K9</accession>
<organism evidence="5 6">
    <name type="scientific">Furculomyces boomerangus</name>
    <dbReference type="NCBI Taxonomy" id="61424"/>
    <lineage>
        <taxon>Eukaryota</taxon>
        <taxon>Fungi</taxon>
        <taxon>Fungi incertae sedis</taxon>
        <taxon>Zoopagomycota</taxon>
        <taxon>Kickxellomycotina</taxon>
        <taxon>Harpellomycetes</taxon>
        <taxon>Harpellales</taxon>
        <taxon>Harpellaceae</taxon>
        <taxon>Furculomyces</taxon>
    </lineage>
</organism>
<dbReference type="InterPro" id="IPR016125">
    <property type="entry name" value="Peptidase_C15-like"/>
</dbReference>
<keyword evidence="6" id="KW-1185">Reference proteome</keyword>
<evidence type="ECO:0000256" key="3">
    <source>
        <dbReference type="ARBA" id="ARBA00022801"/>
    </source>
</evidence>
<keyword evidence="2" id="KW-0645">Protease</keyword>
<evidence type="ECO:0000313" key="6">
    <source>
        <dbReference type="Proteomes" id="UP000245699"/>
    </source>
</evidence>
<evidence type="ECO:0000313" key="5">
    <source>
        <dbReference type="EMBL" id="PVU99849.1"/>
    </source>
</evidence>
<evidence type="ECO:0000256" key="4">
    <source>
        <dbReference type="ARBA" id="ARBA00022807"/>
    </source>
</evidence>
<evidence type="ECO:0008006" key="7">
    <source>
        <dbReference type="Google" id="ProtNLM"/>
    </source>
</evidence>
<dbReference type="PANTHER" id="PTHR23402:SF1">
    <property type="entry name" value="PYROGLUTAMYL-PEPTIDASE I"/>
    <property type="match status" value="1"/>
</dbReference>